<comment type="caution">
    <text evidence="3">The sequence shown here is derived from an EMBL/GenBank/DDBJ whole genome shotgun (WGS) entry which is preliminary data.</text>
</comment>
<keyword evidence="2" id="KW-0812">Transmembrane</keyword>
<protein>
    <recommendedName>
        <fullName evidence="5">Integral membrane protein</fullName>
    </recommendedName>
</protein>
<feature type="compositionally biased region" description="Low complexity" evidence="1">
    <location>
        <begin position="774"/>
        <end position="795"/>
    </location>
</feature>
<dbReference type="RefSeq" id="WP_173263985.1">
    <property type="nucleotide sequence ID" value="NZ_BLLG01000005.1"/>
</dbReference>
<feature type="compositionally biased region" description="Gly residues" evidence="1">
    <location>
        <begin position="631"/>
        <end position="643"/>
    </location>
</feature>
<feature type="transmembrane region" description="Helical" evidence="2">
    <location>
        <begin position="159"/>
        <end position="178"/>
    </location>
</feature>
<keyword evidence="4" id="KW-1185">Reference proteome</keyword>
<evidence type="ECO:0008006" key="5">
    <source>
        <dbReference type="Google" id="ProtNLM"/>
    </source>
</evidence>
<feature type="compositionally biased region" description="Low complexity" evidence="1">
    <location>
        <begin position="652"/>
        <end position="678"/>
    </location>
</feature>
<feature type="compositionally biased region" description="Low complexity" evidence="1">
    <location>
        <begin position="504"/>
        <end position="518"/>
    </location>
</feature>
<evidence type="ECO:0000256" key="2">
    <source>
        <dbReference type="SAM" id="Phobius"/>
    </source>
</evidence>
<feature type="compositionally biased region" description="Pro residues" evidence="1">
    <location>
        <begin position="694"/>
        <end position="709"/>
    </location>
</feature>
<gene>
    <name evidence="3" type="ORF">SCWH03_22970</name>
</gene>
<feature type="transmembrane region" description="Helical" evidence="2">
    <location>
        <begin position="128"/>
        <end position="147"/>
    </location>
</feature>
<reference evidence="3 4" key="1">
    <citation type="submission" date="2020-02" db="EMBL/GenBank/DDBJ databases">
        <title>Whole Genome Shotgun Sequence of Streptomyces sp. strain CWH03.</title>
        <authorList>
            <person name="Dohra H."/>
            <person name="Kodani S."/>
            <person name="Yamamura H."/>
        </authorList>
    </citation>
    <scope>NUCLEOTIDE SEQUENCE [LARGE SCALE GENOMIC DNA]</scope>
    <source>
        <strain evidence="3 4">CWH03</strain>
    </source>
</reference>
<feature type="compositionally biased region" description="Pro residues" evidence="1">
    <location>
        <begin position="492"/>
        <end position="502"/>
    </location>
</feature>
<evidence type="ECO:0000256" key="1">
    <source>
        <dbReference type="SAM" id="MobiDB-lite"/>
    </source>
</evidence>
<evidence type="ECO:0000313" key="4">
    <source>
        <dbReference type="Proteomes" id="UP000484988"/>
    </source>
</evidence>
<sequence>MTQTTDRGPVSVAVQGGRPAAALVTGLIRGAIAAGLGLGALAALMTVMWISSPYPDSGPEGALHAAAAIWLLAHGTELIRAETLSEVPAPVGVVPLLLAAVPAFLVYRAARDCVETAEGWRQPSAGTALTGVSCGYLLVAVGAVLYSRGGELAAEPLSALLHVPPLVVLMALAGVWTARGRPFGPLPVWIPGAVRIAVARSRVIVAFRAGGLAVAVLLGGGALIAAVSLVGHADTAQEAFARLAHDWQGRCALLLLLLALVPNAAVWAASYGLGPGFVLGAGATATPLGIAGTPVLPPFPLLAAVPLDRAGAPLGLAAVVLPVAAGLTLGWCTAPRAGSPERCARIVGARDASAPETGAAATAGMTTGMPSGQASGTAAGRTAGAAPVRRRATVLTALLAAVVCGVLMSALAAASGGALGTGALAAFGPVWWLTGPAAILWTGALGVPVALALHAWRLRDADRPLRVPRWEAIKQASGGLMAAIPFPPPGLPPSAVPSPGGPGPVVSSPVVPASSADPARADRVGPSTSEASGGAGSPSGAEPGLPGAGLLPGTDALRDISGSAGSDGSARSAAATGRVPIGSSASVLPAHPTGALRPTAPASSAGMTADDAGAGTGAGTGTGPVPRLGMPDGGSGTTGGACGEGPPVPTMPGRVPAAPGLLPAGPGAEAAPYPGRPGITPEVPDETARGVPGPVSPSDPVPDPDPAPDPARDPVRDRGADPGAGGLAGAAPVPDGVPVAVWSPASGPVGPVGPVGGSGLGSWPGASGGRRGPGRLAPPAQSPPEGASAEGGAAP</sequence>
<feature type="transmembrane region" description="Helical" evidence="2">
    <location>
        <begin position="276"/>
        <end position="299"/>
    </location>
</feature>
<feature type="transmembrane region" description="Helical" evidence="2">
    <location>
        <begin position="247"/>
        <end position="269"/>
    </location>
</feature>
<dbReference type="AlphaFoldDB" id="A0A6A0AUE2"/>
<dbReference type="InterPro" id="IPR045931">
    <property type="entry name" value="DUF6350"/>
</dbReference>
<feature type="compositionally biased region" description="Low complexity" evidence="1">
    <location>
        <begin position="525"/>
        <end position="577"/>
    </location>
</feature>
<feature type="transmembrane region" description="Helical" evidence="2">
    <location>
        <begin position="311"/>
        <end position="332"/>
    </location>
</feature>
<evidence type="ECO:0000313" key="3">
    <source>
        <dbReference type="EMBL" id="GFH36075.1"/>
    </source>
</evidence>
<feature type="transmembrane region" description="Helical" evidence="2">
    <location>
        <begin position="430"/>
        <end position="456"/>
    </location>
</feature>
<feature type="transmembrane region" description="Helical" evidence="2">
    <location>
        <begin position="394"/>
        <end position="418"/>
    </location>
</feature>
<feature type="transmembrane region" description="Helical" evidence="2">
    <location>
        <begin position="205"/>
        <end position="227"/>
    </location>
</feature>
<feature type="transmembrane region" description="Helical" evidence="2">
    <location>
        <begin position="27"/>
        <end position="50"/>
    </location>
</feature>
<feature type="compositionally biased region" description="Low complexity" evidence="1">
    <location>
        <begin position="602"/>
        <end position="613"/>
    </location>
</feature>
<name>A0A6A0AUE2_9ACTN</name>
<feature type="compositionally biased region" description="Basic and acidic residues" evidence="1">
    <location>
        <begin position="710"/>
        <end position="720"/>
    </location>
</feature>
<proteinExistence type="predicted"/>
<dbReference type="Pfam" id="PF19877">
    <property type="entry name" value="DUF6350"/>
    <property type="match status" value="1"/>
</dbReference>
<accession>A0A6A0AUE2</accession>
<dbReference type="EMBL" id="BLLG01000005">
    <property type="protein sequence ID" value="GFH36075.1"/>
    <property type="molecule type" value="Genomic_DNA"/>
</dbReference>
<feature type="transmembrane region" description="Helical" evidence="2">
    <location>
        <begin position="87"/>
        <end position="107"/>
    </location>
</feature>
<feature type="region of interest" description="Disordered" evidence="1">
    <location>
        <begin position="492"/>
        <end position="795"/>
    </location>
</feature>
<feature type="compositionally biased region" description="Gly residues" evidence="1">
    <location>
        <begin position="753"/>
        <end position="771"/>
    </location>
</feature>
<keyword evidence="2" id="KW-1133">Transmembrane helix</keyword>
<dbReference type="Proteomes" id="UP000484988">
    <property type="component" value="Unassembled WGS sequence"/>
</dbReference>
<feature type="compositionally biased region" description="Low complexity" evidence="1">
    <location>
        <begin position="729"/>
        <end position="749"/>
    </location>
</feature>
<keyword evidence="2" id="KW-0472">Membrane</keyword>
<organism evidence="3 4">
    <name type="scientific">Streptomyces pacificus</name>
    <dbReference type="NCBI Taxonomy" id="2705029"/>
    <lineage>
        <taxon>Bacteria</taxon>
        <taxon>Bacillati</taxon>
        <taxon>Actinomycetota</taxon>
        <taxon>Actinomycetes</taxon>
        <taxon>Kitasatosporales</taxon>
        <taxon>Streptomycetaceae</taxon>
        <taxon>Streptomyces</taxon>
    </lineage>
</organism>